<dbReference type="Pfam" id="PF13573">
    <property type="entry name" value="SprB"/>
    <property type="match status" value="4"/>
</dbReference>
<evidence type="ECO:0000256" key="1">
    <source>
        <dbReference type="SAM" id="MobiDB-lite"/>
    </source>
</evidence>
<feature type="compositionally biased region" description="Polar residues" evidence="1">
    <location>
        <begin position="574"/>
        <end position="590"/>
    </location>
</feature>
<dbReference type="EMBL" id="SGXE01000009">
    <property type="protein sequence ID" value="RZS90423.1"/>
    <property type="molecule type" value="Genomic_DNA"/>
</dbReference>
<evidence type="ECO:0000313" key="2">
    <source>
        <dbReference type="EMBL" id="RZS90423.1"/>
    </source>
</evidence>
<dbReference type="InterPro" id="IPR025667">
    <property type="entry name" value="SprB_repeat"/>
</dbReference>
<dbReference type="AlphaFoldDB" id="A0A4Q7NTC8"/>
<evidence type="ECO:0000313" key="3">
    <source>
        <dbReference type="Proteomes" id="UP000292262"/>
    </source>
</evidence>
<dbReference type="RefSeq" id="WP_130287995.1">
    <property type="nucleotide sequence ID" value="NZ_SGXE01000009.1"/>
</dbReference>
<protein>
    <submittedName>
        <fullName evidence="2">SprB-like repeat protein</fullName>
    </submittedName>
</protein>
<dbReference type="InterPro" id="IPR013783">
    <property type="entry name" value="Ig-like_fold"/>
</dbReference>
<accession>A0A4Q7NTC8</accession>
<reference evidence="2 3" key="1">
    <citation type="submission" date="2019-02" db="EMBL/GenBank/DDBJ databases">
        <title>Genomic Encyclopedia of Type Strains, Phase IV (KMG-IV): sequencing the most valuable type-strain genomes for metagenomic binning, comparative biology and taxonomic classification.</title>
        <authorList>
            <person name="Goeker M."/>
        </authorList>
    </citation>
    <scope>NUCLEOTIDE SEQUENCE [LARGE SCALE GENOMIC DNA]</scope>
    <source>
        <strain evidence="2 3">DSM 17196</strain>
    </source>
</reference>
<dbReference type="Gene3D" id="2.60.40.10">
    <property type="entry name" value="Immunoglobulins"/>
    <property type="match status" value="1"/>
</dbReference>
<sequence length="1038" mass="113702">MNKFLLVFFTVFSVVQGFSQDDYTIELSGSVGRGDNCGSGGDGMQTITLIFENGSRRIIHSASGFHNTDFNFVETFSQTNTVTGIEVFSNGRNEIGGSLGGLECRTNEARITLNVSSPCFYRYYFRDDFLTGRIRSGNMTVNIYPNVAVAYDDDSSISEIYTACLSDEVNISVNRRNLTSAVYNWEFWNMERLEEQAHPEVIRLREIYDNYAEMYDDCVRENGAEGCPFLRQFMDDAFDDWNNYLQDPTTPNTIWVNVPGWSPIENKTGQSQIDLRFSDMYPRAIWQRRYLGQTIQVRLNPGCRMRNGISNVLNLSYLPDTPSITSDPVVTPPSCSYDEFSSISVPFGDGIARNQKISISLRRLNEDTQPIANSEIEYTQVFNNLVNDRYSVEYRNVVNVRNANLSSRRYEWNLPISSDRAALIAGHYALIVTSYEFSDTDNEFPTCVPRYYFFEVEAPPALVWEVTEENDQRCYGVNDGSIQLNVTSGNGPYRYSLDGGGYQTMSGSSVTITNLSPGDHTIRVIDANGCQSVQYTNGIYTAAISAVPAPITHNVPTDRIQNPTRPGEADGSIEVTSVNGGRPLPSSQPRPTIDGYEFTLYRNGNVVSDYESEITNGNFLLTNLRAGSYEISYVIPYPNDYNCEQTLFLAELVDPAPINFTLQITPATCDTSLDGRIAVTNVSGAPGPYSYQWLQNDIPLTGETSSVLTRGTGSGYSVEISSPTGFGERDNIAIGVLPPVTITNVTIPDLLCYDGTTTATVTATGGSGSYEYRILNGGSTVWQTSNQFTLPYSATGYRFEVRDAAASSCSSELSAVYTPARPQELYINDAVIVGNNVFGGSIGSIALEIVGGTPYTTGEAYQVSWTYNGSPITQTGSTITQLAAGTYQATVTDSQGCSSSSGLYEVTEPDELLVSIAETVAIACHSELATLTANVSGGSQSYTYRWYNQGTELVGELSNTLASVSPGSYTVIVNDRFTTAENTYVVTQPDVLTLSLTKTDANCYAADDGTITLNIEGGTAPYFYSLDGSTYTPVSDLS</sequence>
<keyword evidence="3" id="KW-1185">Reference proteome</keyword>
<feature type="region of interest" description="Disordered" evidence="1">
    <location>
        <begin position="555"/>
        <end position="591"/>
    </location>
</feature>
<organism evidence="2 3">
    <name type="scientific">Aquimarina brevivitae</name>
    <dbReference type="NCBI Taxonomy" id="323412"/>
    <lineage>
        <taxon>Bacteria</taxon>
        <taxon>Pseudomonadati</taxon>
        <taxon>Bacteroidota</taxon>
        <taxon>Flavobacteriia</taxon>
        <taxon>Flavobacteriales</taxon>
        <taxon>Flavobacteriaceae</taxon>
        <taxon>Aquimarina</taxon>
    </lineage>
</organism>
<name>A0A4Q7NTC8_9FLAO</name>
<comment type="caution">
    <text evidence="2">The sequence shown here is derived from an EMBL/GenBank/DDBJ whole genome shotgun (WGS) entry which is preliminary data.</text>
</comment>
<dbReference type="OrthoDB" id="7794186at2"/>
<gene>
    <name evidence="2" type="ORF">EV197_3500</name>
</gene>
<proteinExistence type="predicted"/>
<feature type="non-terminal residue" evidence="2">
    <location>
        <position position="1038"/>
    </location>
</feature>
<dbReference type="Proteomes" id="UP000292262">
    <property type="component" value="Unassembled WGS sequence"/>
</dbReference>